<dbReference type="InterPro" id="IPR036279">
    <property type="entry name" value="5-3_exonuclease_C_sf"/>
</dbReference>
<dbReference type="AlphaFoldDB" id="A0A067T104"/>
<dbReference type="OrthoDB" id="3005703at2759"/>
<feature type="non-terminal residue" evidence="1">
    <location>
        <position position="205"/>
    </location>
</feature>
<accession>A0A067T104</accession>
<dbReference type="STRING" id="685588.A0A067T104"/>
<sequence>MIGGDYSDGLEGCGQKTAHGLVKCGFGDSLLLAINTLDGDNLRTFLNSWICDIRKELISNSRGFLPSCRPQLAASISHEFISPQVIEFYVRPVSSFFPTPGPLPTPWKPGGIRINRLASFCANDLGWKEGTGLRKTFHANLWEGVFLQMLISPWVLYDSLTHIMRTNNLQTTICELQSKRRQTRHLSPIKFWYRVRISTEYFVKM</sequence>
<dbReference type="SUPFAM" id="SSF47807">
    <property type="entry name" value="5' to 3' exonuclease, C-terminal subdomain"/>
    <property type="match status" value="1"/>
</dbReference>
<name>A0A067T104_GALM3</name>
<reference evidence="2" key="1">
    <citation type="journal article" date="2014" name="Proc. Natl. Acad. Sci. U.S.A.">
        <title>Extensive sampling of basidiomycete genomes demonstrates inadequacy of the white-rot/brown-rot paradigm for wood decay fungi.</title>
        <authorList>
            <person name="Riley R."/>
            <person name="Salamov A.A."/>
            <person name="Brown D.W."/>
            <person name="Nagy L.G."/>
            <person name="Floudas D."/>
            <person name="Held B.W."/>
            <person name="Levasseur A."/>
            <person name="Lombard V."/>
            <person name="Morin E."/>
            <person name="Otillar R."/>
            <person name="Lindquist E.A."/>
            <person name="Sun H."/>
            <person name="LaButti K.M."/>
            <person name="Schmutz J."/>
            <person name="Jabbour D."/>
            <person name="Luo H."/>
            <person name="Baker S.E."/>
            <person name="Pisabarro A.G."/>
            <person name="Walton J.D."/>
            <person name="Blanchette R.A."/>
            <person name="Henrissat B."/>
            <person name="Martin F."/>
            <person name="Cullen D."/>
            <person name="Hibbett D.S."/>
            <person name="Grigoriev I.V."/>
        </authorList>
    </citation>
    <scope>NUCLEOTIDE SEQUENCE [LARGE SCALE GENOMIC DNA]</scope>
    <source>
        <strain evidence="2">CBS 339.88</strain>
    </source>
</reference>
<dbReference type="HOGENOM" id="CLU_1372404_0_0_1"/>
<dbReference type="EMBL" id="KL142379">
    <property type="protein sequence ID" value="KDR75967.1"/>
    <property type="molecule type" value="Genomic_DNA"/>
</dbReference>
<evidence type="ECO:0000313" key="1">
    <source>
        <dbReference type="EMBL" id="KDR75967.1"/>
    </source>
</evidence>
<gene>
    <name evidence="1" type="ORF">GALMADRAFT_67468</name>
</gene>
<protein>
    <submittedName>
        <fullName evidence="1">Uncharacterized protein</fullName>
    </submittedName>
</protein>
<proteinExistence type="predicted"/>
<keyword evidence="2" id="KW-1185">Reference proteome</keyword>
<dbReference type="Proteomes" id="UP000027222">
    <property type="component" value="Unassembled WGS sequence"/>
</dbReference>
<evidence type="ECO:0000313" key="2">
    <source>
        <dbReference type="Proteomes" id="UP000027222"/>
    </source>
</evidence>
<organism evidence="1 2">
    <name type="scientific">Galerina marginata (strain CBS 339.88)</name>
    <dbReference type="NCBI Taxonomy" id="685588"/>
    <lineage>
        <taxon>Eukaryota</taxon>
        <taxon>Fungi</taxon>
        <taxon>Dikarya</taxon>
        <taxon>Basidiomycota</taxon>
        <taxon>Agaricomycotina</taxon>
        <taxon>Agaricomycetes</taxon>
        <taxon>Agaricomycetidae</taxon>
        <taxon>Agaricales</taxon>
        <taxon>Agaricineae</taxon>
        <taxon>Strophariaceae</taxon>
        <taxon>Galerina</taxon>
    </lineage>
</organism>